<evidence type="ECO:0000259" key="6">
    <source>
        <dbReference type="PROSITE" id="PS50885"/>
    </source>
</evidence>
<evidence type="ECO:0000256" key="1">
    <source>
        <dbReference type="ARBA" id="ARBA00023224"/>
    </source>
</evidence>
<accession>A0A0J6VB71</accession>
<feature type="domain" description="Methyl-accepting transducer" evidence="5">
    <location>
        <begin position="432"/>
        <end position="682"/>
    </location>
</feature>
<dbReference type="EMBL" id="LABY01000102">
    <property type="protein sequence ID" value="KMO36261.1"/>
    <property type="molecule type" value="Genomic_DNA"/>
</dbReference>
<feature type="transmembrane region" description="Helical" evidence="4">
    <location>
        <begin position="329"/>
        <end position="350"/>
    </location>
</feature>
<dbReference type="PANTHER" id="PTHR32089:SF112">
    <property type="entry name" value="LYSOZYME-LIKE PROTEIN-RELATED"/>
    <property type="match status" value="1"/>
</dbReference>
<dbReference type="CDD" id="cd06225">
    <property type="entry name" value="HAMP"/>
    <property type="match status" value="1"/>
</dbReference>
<keyword evidence="1 3" id="KW-0807">Transducer</keyword>
<protein>
    <recommendedName>
        <fullName evidence="9">Chemotaxis protein</fullName>
    </recommendedName>
</protein>
<proteinExistence type="inferred from homology"/>
<sequence length="702" mass="72064">MMALRNFSPRIGTTLQVLLGSMTALVVVAIGIPIYGDAKKLQDSARVAQVAEAGYDVFAALQNTRTQRGPTRVALEARQPASDAFLTMLVAARQKADPATARVVALCAQVDCTGGQPEIAASLPGSVARFSALRGEADAALKAPIEQRRAGLSREYAAAATDVIDRLERMSVALGEAIRMADTTTAELMAVKQAAWLARDGIGLERTVLAEVRSKGELTPDLDRRMAELRGRAAVNWSVLNELLARPGAPAGLVSLMSTARSVTFGTYDRIRKAAYDDAAGRRAPSIGNDELDRTGNEGLDALSSISNAAMGMARQHAQDRYAEASTRLMGEVGLLAAALVLALAGFVVVRRRVIGPITGMTGTMRRLAGGDLDARVDGAGRRDEIGEMANAVQVFKDGLVRMKALEEETALARASAEEQRRAATREMANGFEAAVGGVITTVTAAAAELRVTSQSMAGIAAETASQSTTVAAAAQQAASNVGTVAAAAEELGASVLEIGRQVNGSAVLARTAAVEASETAALVQELSAAAAKIGDVVAMISTIAGQTNLLALNATIEAARAGAAGRGFAVVAAEVKELATQTARATEEITGQIGRIQGSTTQAVSAIGGIATRIGEISTVATSIAAAVEQQGAATQEIVRNVAQAAVGTGEVTSNIAGVAGAAEETGAAASQVLASTSHLSRQAEQLSAEVSRFLATVRAA</sequence>
<evidence type="ECO:0000313" key="7">
    <source>
        <dbReference type="EMBL" id="KMO36261.1"/>
    </source>
</evidence>
<keyword evidence="4" id="KW-0472">Membrane</keyword>
<dbReference type="SUPFAM" id="SSF58104">
    <property type="entry name" value="Methyl-accepting chemotaxis protein (MCP) signaling domain"/>
    <property type="match status" value="1"/>
</dbReference>
<feature type="transmembrane region" description="Helical" evidence="4">
    <location>
        <begin position="15"/>
        <end position="36"/>
    </location>
</feature>
<dbReference type="InterPro" id="IPR003660">
    <property type="entry name" value="HAMP_dom"/>
</dbReference>
<comment type="caution">
    <text evidence="7">The sequence shown here is derived from an EMBL/GenBank/DDBJ whole genome shotgun (WGS) entry which is preliminary data.</text>
</comment>
<dbReference type="Pfam" id="PF00015">
    <property type="entry name" value="MCPsignal"/>
    <property type="match status" value="1"/>
</dbReference>
<evidence type="ECO:0000256" key="2">
    <source>
        <dbReference type="ARBA" id="ARBA00029447"/>
    </source>
</evidence>
<dbReference type="SMART" id="SM00304">
    <property type="entry name" value="HAMP"/>
    <property type="match status" value="1"/>
</dbReference>
<evidence type="ECO:0000259" key="5">
    <source>
        <dbReference type="PROSITE" id="PS50111"/>
    </source>
</evidence>
<dbReference type="PROSITE" id="PS50885">
    <property type="entry name" value="HAMP"/>
    <property type="match status" value="1"/>
</dbReference>
<dbReference type="Gene3D" id="6.10.340.10">
    <property type="match status" value="1"/>
</dbReference>
<dbReference type="Gene3D" id="1.10.287.950">
    <property type="entry name" value="Methyl-accepting chemotaxis protein"/>
    <property type="match status" value="1"/>
</dbReference>
<keyword evidence="8" id="KW-1185">Reference proteome</keyword>
<dbReference type="GO" id="GO:0016020">
    <property type="term" value="C:membrane"/>
    <property type="evidence" value="ECO:0007669"/>
    <property type="project" value="InterPro"/>
</dbReference>
<keyword evidence="4" id="KW-1133">Transmembrane helix</keyword>
<dbReference type="PATRIC" id="fig|298794.3.peg.166"/>
<evidence type="ECO:0000313" key="8">
    <source>
        <dbReference type="Proteomes" id="UP000035955"/>
    </source>
</evidence>
<dbReference type="InterPro" id="IPR004089">
    <property type="entry name" value="MCPsignal_dom"/>
</dbReference>
<reference evidence="7 8" key="1">
    <citation type="submission" date="2015-03" db="EMBL/GenBank/DDBJ databases">
        <title>Genome sequencing of Methylobacterium variabile DSM 16961.</title>
        <authorList>
            <person name="Chaudhry V."/>
            <person name="Patil P.B."/>
        </authorList>
    </citation>
    <scope>NUCLEOTIDE SEQUENCE [LARGE SCALE GENOMIC DNA]</scope>
    <source>
        <strain evidence="7 8">DSM 16961</strain>
    </source>
</reference>
<dbReference type="SMART" id="SM00283">
    <property type="entry name" value="MA"/>
    <property type="match status" value="1"/>
</dbReference>
<dbReference type="PROSITE" id="PS50111">
    <property type="entry name" value="CHEMOTAXIS_TRANSDUC_2"/>
    <property type="match status" value="1"/>
</dbReference>
<keyword evidence="4" id="KW-0812">Transmembrane</keyword>
<evidence type="ECO:0000256" key="4">
    <source>
        <dbReference type="SAM" id="Phobius"/>
    </source>
</evidence>
<dbReference type="Proteomes" id="UP000035955">
    <property type="component" value="Unassembled WGS sequence"/>
</dbReference>
<evidence type="ECO:0008006" key="9">
    <source>
        <dbReference type="Google" id="ProtNLM"/>
    </source>
</evidence>
<organism evidence="7 8">
    <name type="scientific">Methylobacterium variabile</name>
    <dbReference type="NCBI Taxonomy" id="298794"/>
    <lineage>
        <taxon>Bacteria</taxon>
        <taxon>Pseudomonadati</taxon>
        <taxon>Pseudomonadota</taxon>
        <taxon>Alphaproteobacteria</taxon>
        <taxon>Hyphomicrobiales</taxon>
        <taxon>Methylobacteriaceae</taxon>
        <taxon>Methylobacterium</taxon>
    </lineage>
</organism>
<dbReference type="GO" id="GO:0007165">
    <property type="term" value="P:signal transduction"/>
    <property type="evidence" value="ECO:0007669"/>
    <property type="project" value="UniProtKB-KW"/>
</dbReference>
<dbReference type="PANTHER" id="PTHR32089">
    <property type="entry name" value="METHYL-ACCEPTING CHEMOTAXIS PROTEIN MCPB"/>
    <property type="match status" value="1"/>
</dbReference>
<name>A0A0J6VB71_9HYPH</name>
<gene>
    <name evidence="7" type="ORF">VQ02_15835</name>
</gene>
<dbReference type="AlphaFoldDB" id="A0A0J6VB71"/>
<evidence type="ECO:0000256" key="3">
    <source>
        <dbReference type="PROSITE-ProRule" id="PRU00284"/>
    </source>
</evidence>
<dbReference type="Pfam" id="PF00672">
    <property type="entry name" value="HAMP"/>
    <property type="match status" value="1"/>
</dbReference>
<comment type="similarity">
    <text evidence="2">Belongs to the methyl-accepting chemotaxis (MCP) protein family.</text>
</comment>
<feature type="domain" description="HAMP" evidence="6">
    <location>
        <begin position="352"/>
        <end position="405"/>
    </location>
</feature>